<proteinExistence type="predicted"/>
<evidence type="ECO:0000313" key="4">
    <source>
        <dbReference type="Proteomes" id="UP000426265"/>
    </source>
</evidence>
<dbReference type="SMR" id="A0A654F483"/>
<dbReference type="Araport" id="AT3G01319"/>
<dbReference type="Proteomes" id="UP000426265">
    <property type="component" value="Unassembled WGS sequence"/>
</dbReference>
<accession>A0A654F483</accession>
<protein>
    <submittedName>
        <fullName evidence="3">Uncharacterized protein</fullName>
    </submittedName>
</protein>
<evidence type="ECO:0000313" key="3">
    <source>
        <dbReference type="EMBL" id="VYS55930.1"/>
    </source>
</evidence>
<dbReference type="Proteomes" id="UP000434276">
    <property type="component" value="Unassembled WGS sequence"/>
</dbReference>
<dbReference type="RefSeq" id="NP_001118548.1">
    <property type="nucleotide sequence ID" value="NM_001125076.1"/>
</dbReference>
<dbReference type="OrthoDB" id="10268692at2759"/>
<dbReference type="GeneID" id="6241447"/>
<sequence length="46" mass="5434">MKKTENFRGVCNKDAENFRIRKEKKAERDFAFWGLFDVSLSLCVCC</sequence>
<dbReference type="KEGG" id="ath:AT3G01319"/>
<evidence type="ECO:0000313" key="2">
    <source>
        <dbReference type="EMBL" id="CAA0380963.1"/>
    </source>
</evidence>
<dbReference type="EMBL" id="CACRSJ010000106">
    <property type="protein sequence ID" value="VYS55930.1"/>
    <property type="molecule type" value="Genomic_DNA"/>
</dbReference>
<name>A0A654F483_ARATH</name>
<evidence type="ECO:0000313" key="5">
    <source>
        <dbReference type="Proteomes" id="UP000434276"/>
    </source>
</evidence>
<gene>
    <name evidence="1" type="ordered locus">At3g01319</name>
    <name evidence="3" type="ORF">AN1_LOCUS11384</name>
    <name evidence="2" type="ORF">C24_LOCUS11221</name>
</gene>
<reference evidence="3 4" key="1">
    <citation type="submission" date="2019-11" db="EMBL/GenBank/DDBJ databases">
        <authorList>
            <person name="Jiao W.-B."/>
            <person name="Schneeberger K."/>
        </authorList>
    </citation>
    <scope>NUCLEOTIDE SEQUENCE [LARGE SCALE GENOMIC DNA]</scope>
    <source>
        <strain evidence="4">cv. An-1</strain>
        <strain evidence="5">cv. C24</strain>
    </source>
</reference>
<organism evidence="3 4">
    <name type="scientific">Arabidopsis thaliana</name>
    <name type="common">Mouse-ear cress</name>
    <dbReference type="NCBI Taxonomy" id="3702"/>
    <lineage>
        <taxon>Eukaryota</taxon>
        <taxon>Viridiplantae</taxon>
        <taxon>Streptophyta</taxon>
        <taxon>Embryophyta</taxon>
        <taxon>Tracheophyta</taxon>
        <taxon>Spermatophyta</taxon>
        <taxon>Magnoliopsida</taxon>
        <taxon>eudicotyledons</taxon>
        <taxon>Gunneridae</taxon>
        <taxon>Pentapetalae</taxon>
        <taxon>rosids</taxon>
        <taxon>malvids</taxon>
        <taxon>Brassicales</taxon>
        <taxon>Brassicaceae</taxon>
        <taxon>Camelineae</taxon>
        <taxon>Arabidopsis</taxon>
    </lineage>
</organism>
<dbReference type="EMBL" id="CACSHJ010000089">
    <property type="protein sequence ID" value="CAA0380963.1"/>
    <property type="molecule type" value="Genomic_DNA"/>
</dbReference>
<evidence type="ECO:0000313" key="1">
    <source>
        <dbReference type="Araport" id="AT3G01319"/>
    </source>
</evidence>
<dbReference type="AlphaFoldDB" id="A0A654F483"/>